<dbReference type="PROSITE" id="PS50878">
    <property type="entry name" value="RT_POL"/>
    <property type="match status" value="1"/>
</dbReference>
<evidence type="ECO:0000259" key="1">
    <source>
        <dbReference type="PROSITE" id="PS50878"/>
    </source>
</evidence>
<dbReference type="AlphaFoldDB" id="A0A0B7A1D9"/>
<gene>
    <name evidence="2" type="primary">ORF92400</name>
</gene>
<proteinExistence type="predicted"/>
<dbReference type="EMBL" id="HACG01027889">
    <property type="protein sequence ID" value="CEK74754.1"/>
    <property type="molecule type" value="Transcribed_RNA"/>
</dbReference>
<organism evidence="2">
    <name type="scientific">Arion vulgaris</name>
    <dbReference type="NCBI Taxonomy" id="1028688"/>
    <lineage>
        <taxon>Eukaryota</taxon>
        <taxon>Metazoa</taxon>
        <taxon>Spiralia</taxon>
        <taxon>Lophotrochozoa</taxon>
        <taxon>Mollusca</taxon>
        <taxon>Gastropoda</taxon>
        <taxon>Heterobranchia</taxon>
        <taxon>Euthyneura</taxon>
        <taxon>Panpulmonata</taxon>
        <taxon>Eupulmonata</taxon>
        <taxon>Stylommatophora</taxon>
        <taxon>Helicina</taxon>
        <taxon>Arionoidea</taxon>
        <taxon>Arionidae</taxon>
        <taxon>Arion</taxon>
    </lineage>
</organism>
<reference evidence="2" key="1">
    <citation type="submission" date="2014-12" db="EMBL/GenBank/DDBJ databases">
        <title>Insight into the proteome of Arion vulgaris.</title>
        <authorList>
            <person name="Aradska J."/>
            <person name="Bulat T."/>
            <person name="Smidak R."/>
            <person name="Sarate P."/>
            <person name="Gangsoo J."/>
            <person name="Sialana F."/>
            <person name="Bilban M."/>
            <person name="Lubec G."/>
        </authorList>
    </citation>
    <scope>NUCLEOTIDE SEQUENCE</scope>
    <source>
        <tissue evidence="2">Skin</tissue>
    </source>
</reference>
<accession>A0A0B7A1D9</accession>
<name>A0A0B7A1D9_9EUPU</name>
<protein>
    <recommendedName>
        <fullName evidence="1">Reverse transcriptase domain-containing protein</fullName>
    </recommendedName>
</protein>
<dbReference type="InterPro" id="IPR000477">
    <property type="entry name" value="RT_dom"/>
</dbReference>
<feature type="non-terminal residue" evidence="2">
    <location>
        <position position="1"/>
    </location>
</feature>
<evidence type="ECO:0000313" key="2">
    <source>
        <dbReference type="EMBL" id="CEK74754.1"/>
    </source>
</evidence>
<sequence>LLFADDCVLGTNSEKDMQTYFERFSMVSDKLGLIINSRRTEVMFRPAPREQYHNAVINIKAPASLASGQLFLSWQMGQSGCRKA</sequence>
<feature type="domain" description="Reverse transcriptase" evidence="1">
    <location>
        <begin position="1"/>
        <end position="57"/>
    </location>
</feature>